<dbReference type="Proteomes" id="UP000468388">
    <property type="component" value="Unassembled WGS sequence"/>
</dbReference>
<comment type="caution">
    <text evidence="1">The sequence shown here is derived from an EMBL/GenBank/DDBJ whole genome shotgun (WGS) entry which is preliminary data.</text>
</comment>
<accession>A0A6N8J351</accession>
<name>A0A6N8J351_9BACT</name>
<dbReference type="InterPro" id="IPR025354">
    <property type="entry name" value="DUF4258"/>
</dbReference>
<keyword evidence="2" id="KW-1185">Reference proteome</keyword>
<dbReference type="EMBL" id="WRXO01000001">
    <property type="protein sequence ID" value="MVT39637.1"/>
    <property type="molecule type" value="Genomic_DNA"/>
</dbReference>
<dbReference type="AlphaFoldDB" id="A0A6N8J351"/>
<reference evidence="1 2" key="1">
    <citation type="submission" date="2019-12" db="EMBL/GenBank/DDBJ databases">
        <title>The draft genomic sequence of strain Chitinophaga oryziterrae JCM 16595.</title>
        <authorList>
            <person name="Zhang X."/>
        </authorList>
    </citation>
    <scope>NUCLEOTIDE SEQUENCE [LARGE SCALE GENOMIC DNA]</scope>
    <source>
        <strain evidence="1 2">JCM 16595</strain>
    </source>
</reference>
<evidence type="ECO:0000313" key="2">
    <source>
        <dbReference type="Proteomes" id="UP000468388"/>
    </source>
</evidence>
<gene>
    <name evidence="1" type="ORF">GO495_03495</name>
</gene>
<dbReference type="RefSeq" id="WP_157298299.1">
    <property type="nucleotide sequence ID" value="NZ_BAAAZB010000005.1"/>
</dbReference>
<dbReference type="Pfam" id="PF14076">
    <property type="entry name" value="DUF4258"/>
    <property type="match status" value="1"/>
</dbReference>
<organism evidence="1 2">
    <name type="scientific">Chitinophaga oryziterrae</name>
    <dbReference type="NCBI Taxonomy" id="1031224"/>
    <lineage>
        <taxon>Bacteria</taxon>
        <taxon>Pseudomonadati</taxon>
        <taxon>Bacteroidota</taxon>
        <taxon>Chitinophagia</taxon>
        <taxon>Chitinophagales</taxon>
        <taxon>Chitinophagaceae</taxon>
        <taxon>Chitinophaga</taxon>
    </lineage>
</organism>
<sequence>MKSKGKYIPVILLALLLFMAWRQQWWKGPRPVTPPYTKTGHSPRSTVNDPAVLNRHARLEYTVHARCRMECRHITEAEVSEILADGRINTEKSNPRDQPCPTFALEGYSEEGQHLRIVFAPCDGTTRVVTCIDLDKEWSCNCN</sequence>
<proteinExistence type="predicted"/>
<dbReference type="OrthoDB" id="669525at2"/>
<protein>
    <submittedName>
        <fullName evidence="1">DUF4258 domain-containing protein</fullName>
    </submittedName>
</protein>
<evidence type="ECO:0000313" key="1">
    <source>
        <dbReference type="EMBL" id="MVT39637.1"/>
    </source>
</evidence>